<comment type="caution">
    <text evidence="4">The sequence shown here is derived from an EMBL/GenBank/DDBJ whole genome shotgun (WGS) entry which is preliminary data.</text>
</comment>
<accession>A0A3E2TRM5</accession>
<feature type="domain" description="HipA-like C-terminal" evidence="3">
    <location>
        <begin position="16"/>
        <end position="97"/>
    </location>
</feature>
<reference evidence="4 5" key="1">
    <citation type="submission" date="2018-08" db="EMBL/GenBank/DDBJ databases">
        <title>A genome reference for cultivated species of the human gut microbiota.</title>
        <authorList>
            <person name="Zou Y."/>
            <person name="Xue W."/>
            <person name="Luo G."/>
        </authorList>
    </citation>
    <scope>NUCLEOTIDE SEQUENCE [LARGE SCALE GENOMIC DNA]</scope>
    <source>
        <strain evidence="4 5">AF45-17</strain>
    </source>
</reference>
<dbReference type="Gene3D" id="1.10.1070.20">
    <property type="match status" value="1"/>
</dbReference>
<evidence type="ECO:0000313" key="5">
    <source>
        <dbReference type="Proteomes" id="UP000260773"/>
    </source>
</evidence>
<dbReference type="Pfam" id="PF07804">
    <property type="entry name" value="HipA_C"/>
    <property type="match status" value="1"/>
</dbReference>
<dbReference type="InterPro" id="IPR012893">
    <property type="entry name" value="HipA-like_C"/>
</dbReference>
<gene>
    <name evidence="4" type="ORF">DW070_03240</name>
</gene>
<evidence type="ECO:0000256" key="2">
    <source>
        <dbReference type="ARBA" id="ARBA00022777"/>
    </source>
</evidence>
<organism evidence="4 5">
    <name type="scientific">Coprococcus catus</name>
    <dbReference type="NCBI Taxonomy" id="116085"/>
    <lineage>
        <taxon>Bacteria</taxon>
        <taxon>Bacillati</taxon>
        <taxon>Bacillota</taxon>
        <taxon>Clostridia</taxon>
        <taxon>Lachnospirales</taxon>
        <taxon>Lachnospiraceae</taxon>
        <taxon>Coprococcus</taxon>
    </lineage>
</organism>
<protein>
    <submittedName>
        <fullName evidence="4">HipA domain-containing protein</fullName>
    </submittedName>
</protein>
<name>A0A3E2TRM5_9FIRM</name>
<keyword evidence="2" id="KW-0418">Kinase</keyword>
<proteinExistence type="predicted"/>
<evidence type="ECO:0000256" key="1">
    <source>
        <dbReference type="ARBA" id="ARBA00022679"/>
    </source>
</evidence>
<dbReference type="AlphaFoldDB" id="A0A3E2TRM5"/>
<keyword evidence="1" id="KW-0808">Transferase</keyword>
<dbReference type="GO" id="GO:0016301">
    <property type="term" value="F:kinase activity"/>
    <property type="evidence" value="ECO:0007669"/>
    <property type="project" value="UniProtKB-KW"/>
</dbReference>
<sequence length="131" mass="15029">MYRKERVVHEEIKNIHGKNLSLLYSEDLKLIHLAPTYDIVSTIVYETSTEKMALRVGDVYKLSDIRKGDFEKEAKKVGLGKNIAMKRFDSMSGKFLKAINEANEQLMDKGFRTEQLKEKILSKGGIAYITK</sequence>
<evidence type="ECO:0000313" key="4">
    <source>
        <dbReference type="EMBL" id="RGB81477.1"/>
    </source>
</evidence>
<evidence type="ECO:0000259" key="3">
    <source>
        <dbReference type="Pfam" id="PF07804"/>
    </source>
</evidence>
<dbReference type="Proteomes" id="UP000260773">
    <property type="component" value="Unassembled WGS sequence"/>
</dbReference>
<dbReference type="EMBL" id="QVEP01000005">
    <property type="protein sequence ID" value="RGB81477.1"/>
    <property type="molecule type" value="Genomic_DNA"/>
</dbReference>